<dbReference type="InterPro" id="IPR043130">
    <property type="entry name" value="CDP-OH_PTrfase_TM_dom"/>
</dbReference>
<comment type="similarity">
    <text evidence="2">Belongs to the CDP-alcohol phosphatidyltransferase class-I family.</text>
</comment>
<feature type="transmembrane region" description="Helical" evidence="3">
    <location>
        <begin position="12"/>
        <end position="32"/>
    </location>
</feature>
<dbReference type="GO" id="GO:0016780">
    <property type="term" value="F:phosphotransferase activity, for other substituted phosphate groups"/>
    <property type="evidence" value="ECO:0007669"/>
    <property type="project" value="InterPro"/>
</dbReference>
<dbReference type="PROSITE" id="PS00379">
    <property type="entry name" value="CDP_ALCOHOL_P_TRANSF"/>
    <property type="match status" value="1"/>
</dbReference>
<dbReference type="OrthoDB" id="9782011at2"/>
<dbReference type="eggNOG" id="COG0558">
    <property type="taxonomic scope" value="Bacteria"/>
</dbReference>
<evidence type="ECO:0000256" key="2">
    <source>
        <dbReference type="RuleBase" id="RU003750"/>
    </source>
</evidence>
<dbReference type="InterPro" id="IPR000462">
    <property type="entry name" value="CDP-OH_P_trans"/>
</dbReference>
<evidence type="ECO:0000313" key="4">
    <source>
        <dbReference type="EMBL" id="AQZ52460.1"/>
    </source>
</evidence>
<proteinExistence type="inferred from homology"/>
<dbReference type="AlphaFoldDB" id="A0A1U9Z4A4"/>
<feature type="transmembrane region" description="Helical" evidence="3">
    <location>
        <begin position="76"/>
        <end position="97"/>
    </location>
</feature>
<evidence type="ECO:0000256" key="3">
    <source>
        <dbReference type="SAM" id="Phobius"/>
    </source>
</evidence>
<dbReference type="STRING" id="1122214.Mame_03148"/>
<feature type="transmembrane region" description="Helical" evidence="3">
    <location>
        <begin position="221"/>
        <end position="242"/>
    </location>
</feature>
<feature type="transmembrane region" description="Helical" evidence="3">
    <location>
        <begin position="197"/>
        <end position="215"/>
    </location>
</feature>
<dbReference type="GO" id="GO:0016020">
    <property type="term" value="C:membrane"/>
    <property type="evidence" value="ECO:0007669"/>
    <property type="project" value="InterPro"/>
</dbReference>
<protein>
    <submittedName>
        <fullName evidence="4">CDP-diacylglycerol--glycerol-3-phosphate 3-phosphatidyltransferase</fullName>
    </submittedName>
</protein>
<dbReference type="InterPro" id="IPR048254">
    <property type="entry name" value="CDP_ALCOHOL_P_TRANSF_CS"/>
</dbReference>
<organism evidence="4 5">
    <name type="scientific">Martelella mediterranea DSM 17316</name>
    <dbReference type="NCBI Taxonomy" id="1122214"/>
    <lineage>
        <taxon>Bacteria</taxon>
        <taxon>Pseudomonadati</taxon>
        <taxon>Pseudomonadota</taxon>
        <taxon>Alphaproteobacteria</taxon>
        <taxon>Hyphomicrobiales</taxon>
        <taxon>Aurantimonadaceae</taxon>
        <taxon>Martelella</taxon>
    </lineage>
</organism>
<dbReference type="Pfam" id="PF01066">
    <property type="entry name" value="CDP-OH_P_transf"/>
    <property type="match status" value="1"/>
</dbReference>
<dbReference type="GO" id="GO:0008654">
    <property type="term" value="P:phospholipid biosynthetic process"/>
    <property type="evidence" value="ECO:0007669"/>
    <property type="project" value="InterPro"/>
</dbReference>
<dbReference type="KEGG" id="mmed:Mame_03148"/>
<accession>A0A1U9Z4A4</accession>
<name>A0A1U9Z4A4_9HYPH</name>
<dbReference type="Gene3D" id="1.20.120.1760">
    <property type="match status" value="1"/>
</dbReference>
<feature type="transmembrane region" description="Helical" evidence="3">
    <location>
        <begin position="103"/>
        <end position="121"/>
    </location>
</feature>
<evidence type="ECO:0000313" key="5">
    <source>
        <dbReference type="Proteomes" id="UP000191135"/>
    </source>
</evidence>
<keyword evidence="3" id="KW-0472">Membrane</keyword>
<evidence type="ECO:0000256" key="1">
    <source>
        <dbReference type="ARBA" id="ARBA00022679"/>
    </source>
</evidence>
<dbReference type="Proteomes" id="UP000191135">
    <property type="component" value="Chromosome"/>
</dbReference>
<reference evidence="4 5" key="1">
    <citation type="submission" date="2017-03" db="EMBL/GenBank/DDBJ databases">
        <title>Foreign affairs: Plasmid Transfer between Roseobacters and Rhizobia.</title>
        <authorList>
            <person name="Bartling P."/>
            <person name="Bunk B."/>
            <person name="Overmann J."/>
            <person name="Brinkmann H."/>
            <person name="Petersen J."/>
        </authorList>
    </citation>
    <scope>NUCLEOTIDE SEQUENCE [LARGE SCALE GENOMIC DNA]</scope>
    <source>
        <strain evidence="4 5">MACL11</strain>
    </source>
</reference>
<dbReference type="RefSeq" id="WP_018064137.1">
    <property type="nucleotide sequence ID" value="NZ_AQWH01000006.1"/>
</dbReference>
<keyword evidence="5" id="KW-1185">Reference proteome</keyword>
<dbReference type="EMBL" id="CP020330">
    <property type="protein sequence ID" value="AQZ52460.1"/>
    <property type="molecule type" value="Genomic_DNA"/>
</dbReference>
<feature type="transmembrane region" description="Helical" evidence="3">
    <location>
        <begin position="44"/>
        <end position="64"/>
    </location>
</feature>
<sequence>MTDKPSPAPPPHLKASAFLVLGVVFVAALVFYQMLGPHLMLGRWAVMFAALLLFAIFTVVLSALPYHPHRSFGAANAITAIRTAIVSLVTAFVFFAADMDEHSAVWILIALVVAAFVLDGFDGYLARRFGQESALGARFDMEVDALLILVLSEAALLLGKAGWWVLLIGLMRYLFVGAQYFMPALGEPLPPSFRRKLICVVQVATLCVILVPTIVPPVSTAAALIALALLAYSFAADILYLLRKSRS</sequence>
<keyword evidence="1 2" id="KW-0808">Transferase</keyword>
<keyword evidence="3" id="KW-1133">Transmembrane helix</keyword>
<keyword evidence="3" id="KW-0812">Transmembrane</keyword>
<feature type="transmembrane region" description="Helical" evidence="3">
    <location>
        <begin position="164"/>
        <end position="185"/>
    </location>
</feature>
<gene>
    <name evidence="4" type="ORF">Mame_03148</name>
</gene>